<dbReference type="SUPFAM" id="SSF54648">
    <property type="entry name" value="DLC"/>
    <property type="match status" value="1"/>
</dbReference>
<evidence type="ECO:0000313" key="3">
    <source>
        <dbReference type="Proteomes" id="UP000274429"/>
    </source>
</evidence>
<sequence length="98" mass="10887">MAMGIVGRHGIGSNHSKRPPIRVIIRITDMTEELQLMAVNTASDALDSCNKPRDIARFIKKTFDEQLYPGWLCVVGQAFGSALSSPVKTTAKNFFKQY</sequence>
<keyword evidence="1" id="KW-0243">Dynein</keyword>
<keyword evidence="3" id="KW-1185">Reference proteome</keyword>
<dbReference type="Pfam" id="PF01221">
    <property type="entry name" value="Dynein_light"/>
    <property type="match status" value="1"/>
</dbReference>
<dbReference type="AlphaFoldDB" id="A0A0R3WWN8"/>
<dbReference type="PANTHER" id="PTHR11886">
    <property type="entry name" value="DYNEIN LIGHT CHAIN"/>
    <property type="match status" value="1"/>
</dbReference>
<dbReference type="GO" id="GO:0045505">
    <property type="term" value="F:dynein intermediate chain binding"/>
    <property type="evidence" value="ECO:0007669"/>
    <property type="project" value="TreeGrafter"/>
</dbReference>
<evidence type="ECO:0000313" key="4">
    <source>
        <dbReference type="WBParaSite" id="TTAC_0000517801-mRNA-1"/>
    </source>
</evidence>
<gene>
    <name evidence="2" type="ORF">TTAC_LOCUS5163</name>
</gene>
<protein>
    <recommendedName>
        <fullName evidence="1">Dynein light chain</fullName>
    </recommendedName>
</protein>
<dbReference type="GO" id="GO:0007017">
    <property type="term" value="P:microtubule-based process"/>
    <property type="evidence" value="ECO:0007669"/>
    <property type="project" value="InterPro"/>
</dbReference>
<evidence type="ECO:0000313" key="2">
    <source>
        <dbReference type="EMBL" id="VDM26381.1"/>
    </source>
</evidence>
<dbReference type="GO" id="GO:0005868">
    <property type="term" value="C:cytoplasmic dynein complex"/>
    <property type="evidence" value="ECO:0007669"/>
    <property type="project" value="TreeGrafter"/>
</dbReference>
<dbReference type="EMBL" id="UYWX01006456">
    <property type="protein sequence ID" value="VDM26381.1"/>
    <property type="molecule type" value="Genomic_DNA"/>
</dbReference>
<comment type="subcellular location">
    <subcellularLocation>
        <location evidence="1">Cytoplasm</location>
        <location evidence="1">Cytoskeleton</location>
    </subcellularLocation>
</comment>
<dbReference type="InterPro" id="IPR001372">
    <property type="entry name" value="Dynein_light_chain_typ-1/2"/>
</dbReference>
<keyword evidence="1" id="KW-0206">Cytoskeleton</keyword>
<name>A0A0R3WWN8_HYDTA</name>
<keyword evidence="1" id="KW-0493">Microtubule</keyword>
<reference evidence="4" key="1">
    <citation type="submission" date="2017-02" db="UniProtKB">
        <authorList>
            <consortium name="WormBaseParasite"/>
        </authorList>
    </citation>
    <scope>IDENTIFICATION</scope>
</reference>
<dbReference type="STRING" id="6205.A0A0R3WWN8"/>
<accession>A0A0R3WWN8</accession>
<dbReference type="InterPro" id="IPR037177">
    <property type="entry name" value="DLC_sf"/>
</dbReference>
<evidence type="ECO:0000256" key="1">
    <source>
        <dbReference type="RuleBase" id="RU365010"/>
    </source>
</evidence>
<dbReference type="SMART" id="SM01375">
    <property type="entry name" value="Dynein_light"/>
    <property type="match status" value="1"/>
</dbReference>
<comment type="similarity">
    <text evidence="1">Belongs to the dynein light chain family.</text>
</comment>
<organism evidence="4">
    <name type="scientific">Hydatigena taeniaeformis</name>
    <name type="common">Feline tapeworm</name>
    <name type="synonym">Taenia taeniaeformis</name>
    <dbReference type="NCBI Taxonomy" id="6205"/>
    <lineage>
        <taxon>Eukaryota</taxon>
        <taxon>Metazoa</taxon>
        <taxon>Spiralia</taxon>
        <taxon>Lophotrochozoa</taxon>
        <taxon>Platyhelminthes</taxon>
        <taxon>Cestoda</taxon>
        <taxon>Eucestoda</taxon>
        <taxon>Cyclophyllidea</taxon>
        <taxon>Taeniidae</taxon>
        <taxon>Hydatigera</taxon>
    </lineage>
</organism>
<dbReference type="WBParaSite" id="TTAC_0000517801-mRNA-1">
    <property type="protein sequence ID" value="TTAC_0000517801-mRNA-1"/>
    <property type="gene ID" value="TTAC_0000517801"/>
</dbReference>
<dbReference type="OrthoDB" id="6219927at2759"/>
<keyword evidence="1" id="KW-0963">Cytoplasm</keyword>
<dbReference type="Gene3D" id="3.30.740.10">
    <property type="entry name" value="Protein Inhibitor Of Neuronal Nitric Oxide Synthase"/>
    <property type="match status" value="1"/>
</dbReference>
<keyword evidence="1" id="KW-0505">Motor protein</keyword>
<dbReference type="PANTHER" id="PTHR11886:SF35">
    <property type="entry name" value="DYNEIN LIGHT CHAIN"/>
    <property type="match status" value="1"/>
</dbReference>
<reference evidence="2 3" key="2">
    <citation type="submission" date="2018-11" db="EMBL/GenBank/DDBJ databases">
        <authorList>
            <consortium name="Pathogen Informatics"/>
        </authorList>
    </citation>
    <scope>NUCLEOTIDE SEQUENCE [LARGE SCALE GENOMIC DNA]</scope>
</reference>
<dbReference type="GO" id="GO:0005874">
    <property type="term" value="C:microtubule"/>
    <property type="evidence" value="ECO:0007669"/>
    <property type="project" value="UniProtKB-KW"/>
</dbReference>
<dbReference type="Proteomes" id="UP000274429">
    <property type="component" value="Unassembled WGS sequence"/>
</dbReference>
<proteinExistence type="inferred from homology"/>